<feature type="domain" description="B30.2/SPRY" evidence="2">
    <location>
        <begin position="26"/>
        <end position="220"/>
    </location>
</feature>
<dbReference type="InterPro" id="IPR003877">
    <property type="entry name" value="SPRY_dom"/>
</dbReference>
<feature type="domain" description="SOCS box" evidence="3">
    <location>
        <begin position="7"/>
        <end position="45"/>
    </location>
</feature>
<dbReference type="InterPro" id="IPR013320">
    <property type="entry name" value="ConA-like_dom_sf"/>
</dbReference>
<dbReference type="Gene3D" id="1.10.750.20">
    <property type="entry name" value="SOCS box"/>
    <property type="match status" value="1"/>
</dbReference>
<evidence type="ECO:0000256" key="1">
    <source>
        <dbReference type="ARBA" id="ARBA00010910"/>
    </source>
</evidence>
<dbReference type="GO" id="GO:0019005">
    <property type="term" value="C:SCF ubiquitin ligase complex"/>
    <property type="evidence" value="ECO:0007669"/>
    <property type="project" value="TreeGrafter"/>
</dbReference>
<dbReference type="EMBL" id="JARQWQ010000014">
    <property type="protein sequence ID" value="KAK2567542.1"/>
    <property type="molecule type" value="Genomic_DNA"/>
</dbReference>
<evidence type="ECO:0000313" key="5">
    <source>
        <dbReference type="Proteomes" id="UP001249851"/>
    </source>
</evidence>
<evidence type="ECO:0000259" key="2">
    <source>
        <dbReference type="PROSITE" id="PS50188"/>
    </source>
</evidence>
<comment type="similarity">
    <text evidence="1">Belongs to the SPSB family.</text>
</comment>
<reference evidence="4" key="1">
    <citation type="journal article" date="2023" name="G3 (Bethesda)">
        <title>Whole genome assembly and annotation of the endangered Caribbean coral Acropora cervicornis.</title>
        <authorList>
            <person name="Selwyn J.D."/>
            <person name="Vollmer S.V."/>
        </authorList>
    </citation>
    <scope>NUCLEOTIDE SEQUENCE</scope>
    <source>
        <strain evidence="4">K2</strain>
    </source>
</reference>
<evidence type="ECO:0008006" key="6">
    <source>
        <dbReference type="Google" id="ProtNLM"/>
    </source>
</evidence>
<keyword evidence="5" id="KW-1185">Reference proteome</keyword>
<comment type="caution">
    <text evidence="4">The sequence shown here is derived from an EMBL/GenBank/DDBJ whole genome shotgun (WGS) entry which is preliminary data.</text>
</comment>
<dbReference type="InterPro" id="IPR050672">
    <property type="entry name" value="FBXO45-Fsn/SPSB_families"/>
</dbReference>
<evidence type="ECO:0000259" key="3">
    <source>
        <dbReference type="PROSITE" id="PS50225"/>
    </source>
</evidence>
<gene>
    <name evidence="4" type="ORF">P5673_008377</name>
</gene>
<dbReference type="InterPro" id="IPR043136">
    <property type="entry name" value="B30.2/SPRY_sf"/>
</dbReference>
<proteinExistence type="inferred from homology"/>
<dbReference type="AlphaFoldDB" id="A0AAD9VB32"/>
<dbReference type="GO" id="GO:0043161">
    <property type="term" value="P:proteasome-mediated ubiquitin-dependent protein catabolic process"/>
    <property type="evidence" value="ECO:0007669"/>
    <property type="project" value="TreeGrafter"/>
</dbReference>
<protein>
    <recommendedName>
        <fullName evidence="6">B30.2/SPRY domain-containing protein</fullName>
    </recommendedName>
</protein>
<dbReference type="SUPFAM" id="SSF49899">
    <property type="entry name" value="Concanavalin A-like lectins/glucanases"/>
    <property type="match status" value="1"/>
</dbReference>
<dbReference type="PROSITE" id="PS50188">
    <property type="entry name" value="B302_SPRY"/>
    <property type="match status" value="1"/>
</dbReference>
<sequence>MLQNCESLQEKCRRVIIRTVGSRKLLRRLPVPRKLVHWLRVYDEPAAFDPNCSSDEVVFSNNNETITFTGSGYSTTLILTPDGHGYTSGKHEWVFYFNRCRGQVAVCLVTADFKRAKSYRTMPAVETKIGWAYNQIGILTFEVPIWEAIGGSLRHESYHTWDMIGLLVDLDKGTIGFMKNGRELGTAFCDINLKGQEVYPGVSLCSGREQVTIVTSRTYL</sequence>
<accession>A0AAD9VB32</accession>
<dbReference type="Gene3D" id="2.60.120.920">
    <property type="match status" value="1"/>
</dbReference>
<dbReference type="Pfam" id="PF00622">
    <property type="entry name" value="SPRY"/>
    <property type="match status" value="1"/>
</dbReference>
<dbReference type="InterPro" id="IPR001496">
    <property type="entry name" value="SOCS_box"/>
</dbReference>
<dbReference type="PANTHER" id="PTHR12245:SF16">
    <property type="entry name" value="SPRY DOMAIN-CONTAINING SOCS BOX PROTEIN 3-LIKE"/>
    <property type="match status" value="1"/>
</dbReference>
<reference evidence="4" key="2">
    <citation type="journal article" date="2023" name="Science">
        <title>Genomic signatures of disease resistance in endangered staghorn corals.</title>
        <authorList>
            <person name="Vollmer S.V."/>
            <person name="Selwyn J.D."/>
            <person name="Despard B.A."/>
            <person name="Roesel C.L."/>
        </authorList>
    </citation>
    <scope>NUCLEOTIDE SEQUENCE</scope>
    <source>
        <strain evidence="4">K2</strain>
    </source>
</reference>
<organism evidence="4 5">
    <name type="scientific">Acropora cervicornis</name>
    <name type="common">Staghorn coral</name>
    <dbReference type="NCBI Taxonomy" id="6130"/>
    <lineage>
        <taxon>Eukaryota</taxon>
        <taxon>Metazoa</taxon>
        <taxon>Cnidaria</taxon>
        <taxon>Anthozoa</taxon>
        <taxon>Hexacorallia</taxon>
        <taxon>Scleractinia</taxon>
        <taxon>Astrocoeniina</taxon>
        <taxon>Acroporidae</taxon>
        <taxon>Acropora</taxon>
    </lineage>
</organism>
<name>A0AAD9VB32_ACRCE</name>
<dbReference type="PROSITE" id="PS50225">
    <property type="entry name" value="SOCS"/>
    <property type="match status" value="1"/>
</dbReference>
<dbReference type="InterPro" id="IPR001870">
    <property type="entry name" value="B30.2/SPRY"/>
</dbReference>
<evidence type="ECO:0000313" key="4">
    <source>
        <dbReference type="EMBL" id="KAK2567542.1"/>
    </source>
</evidence>
<dbReference type="PANTHER" id="PTHR12245">
    <property type="entry name" value="SPRY DOMAIN CONTAINING SOCS BOX PROTEIN"/>
    <property type="match status" value="1"/>
</dbReference>
<dbReference type="CDD" id="cd11709">
    <property type="entry name" value="SPRY"/>
    <property type="match status" value="1"/>
</dbReference>
<dbReference type="Proteomes" id="UP001249851">
    <property type="component" value="Unassembled WGS sequence"/>
</dbReference>